<evidence type="ECO:0000256" key="2">
    <source>
        <dbReference type="ARBA" id="ARBA00023326"/>
    </source>
</evidence>
<evidence type="ECO:0000259" key="3">
    <source>
        <dbReference type="PROSITE" id="PS50853"/>
    </source>
</evidence>
<feature type="domain" description="Fibronectin type-III" evidence="3">
    <location>
        <begin position="830"/>
        <end position="925"/>
    </location>
</feature>
<dbReference type="InterPro" id="IPR036116">
    <property type="entry name" value="FN3_sf"/>
</dbReference>
<keyword evidence="5" id="KW-1185">Reference proteome</keyword>
<proteinExistence type="predicted"/>
<keyword evidence="1" id="KW-0378">Hydrolase</keyword>
<keyword evidence="2" id="KW-0119">Carbohydrate metabolism</keyword>
<dbReference type="InterPro" id="IPR014756">
    <property type="entry name" value="Ig_E-set"/>
</dbReference>
<gene>
    <name evidence="4" type="ORF">GCM10009839_85890</name>
</gene>
<dbReference type="RefSeq" id="WP_344671509.1">
    <property type="nucleotide sequence ID" value="NZ_BAAAQN010000083.1"/>
</dbReference>
<dbReference type="InterPro" id="IPR013783">
    <property type="entry name" value="Ig-like_fold"/>
</dbReference>
<dbReference type="SUPFAM" id="SSF81296">
    <property type="entry name" value="E set domains"/>
    <property type="match status" value="1"/>
</dbReference>
<dbReference type="CDD" id="cd02851">
    <property type="entry name" value="E_set_GO_C"/>
    <property type="match status" value="1"/>
</dbReference>
<reference evidence="5" key="1">
    <citation type="journal article" date="2019" name="Int. J. Syst. Evol. Microbiol.">
        <title>The Global Catalogue of Microorganisms (GCM) 10K type strain sequencing project: providing services to taxonomists for standard genome sequencing and annotation.</title>
        <authorList>
            <consortium name="The Broad Institute Genomics Platform"/>
            <consortium name="The Broad Institute Genome Sequencing Center for Infectious Disease"/>
            <person name="Wu L."/>
            <person name="Ma J."/>
        </authorList>
    </citation>
    <scope>NUCLEOTIDE SEQUENCE [LARGE SCALE GENOMIC DNA]</scope>
    <source>
        <strain evidence="5">JCM 16014</strain>
    </source>
</reference>
<accession>A0ABP5GZZ1</accession>
<dbReference type="EMBL" id="BAAAQN010000083">
    <property type="protein sequence ID" value="GAA2061621.1"/>
    <property type="molecule type" value="Genomic_DNA"/>
</dbReference>
<dbReference type="SUPFAM" id="SSF50965">
    <property type="entry name" value="Galactose oxidase, central domain"/>
    <property type="match status" value="1"/>
</dbReference>
<sequence>MTVSTSAQSRPGSGRRWSLKGLSSLALALGTGAVAVGLVSGPAGPAHAAGGAPTFVQQAWARAGGVSTLTVKPTAAIATGDRLVVEVGVWSAGAATAASVTDTAGNTYTELTHFAASDGTELSVWTAPVTSGGGTIPTLTAKPTGSADVGVAVLEYSGVSSVGGASVLDGQSHATGKTTAAGTVAAGATAATTAPGELALGFYADSGFGNALTAGSGFTSRVNVSHVSDMELAAEEQLTGAAGATPSATFGTGASTIWLAATVVLKAAGTGAATAPGAPIGVAAAAGNGSATVTWTAPADGGSTITSYTVTPYADGVAGTPTVVTGAPAAAGATLTGLTNAVPYTFTVSAANAIGAGPVSQPSNTVVPDPVPNGQFGALQTWPIVAVHSAVLNDGKVLVWDGWQSPQPTHVYDPATQTFTTATPTDSLFCSGLAKLPDGRVLVAGGYGASANGMLGIVDTNIFDPATNAWTRMANMHYARWYPDLTELSDGRYVAISGNTSDANTWADTPEVYDPASNTWTLLSAISTPQVHEEEYPFSYLAPNGKIFTIGPEEDTSYWLDANAQTWTSVGPSGLKNGSSVMYRPGKILYSGGSASVINTTNSVTSAATIDLTATTPAWQPVAPMNYPRVYHTLTTLADGRVLAVGGEATSDQQIVTTGTLPSEIWDPATNQWTTIGSIAAARNYHSTAVLLPDGTVLIAGGGHPTGVADAGQYNAQVYSPSYLFNGPRPTITTGPGSAIYGGSMTVTTPDAASISAVNLVSYGTDTHQSDMDQHFVPLSFTAGSGTLSVQAPANGAVAPPGDYMLFIVNKAGVPSVAANVHISAAPPSVPGAPTAVTATPGASSASVAWTAPATNGAPITSYTVTPYANGGALAPTVVTGNPPATSTVVSGLTNGTSYTFTVAATNSAGTGAASTPSNAVIPTNVSSPVFVQQSSLHKGSGTTAAVALGTPVTVGNRLVVEVGVWNTSSATATGVTDSAGNTYTELTHFTASDHTEMSVWSAPITAGGGTRPTVTATLSSSADVGVAALEYSGLSTAAGLAAVDAQSHASGTTSASATVSAGATAAVAAAGELAVGFYADSGFGDTLTAGSGFNQRVNVSGASDMEFVVEDQVPASGATPAATFGTGKSTVWLAATVVFKHS</sequence>
<dbReference type="InterPro" id="IPR006652">
    <property type="entry name" value="Kelch_1"/>
</dbReference>
<dbReference type="PANTHER" id="PTHR32208">
    <property type="entry name" value="SECRETED PROTEIN-RELATED"/>
    <property type="match status" value="1"/>
</dbReference>
<dbReference type="SMART" id="SM00060">
    <property type="entry name" value="FN3"/>
    <property type="match status" value="2"/>
</dbReference>
<dbReference type="InterPro" id="IPR003961">
    <property type="entry name" value="FN3_dom"/>
</dbReference>
<dbReference type="CDD" id="cd00063">
    <property type="entry name" value="FN3"/>
    <property type="match status" value="2"/>
</dbReference>
<protein>
    <recommendedName>
        <fullName evidence="3">Fibronectin type-III domain-containing protein</fullName>
    </recommendedName>
</protein>
<dbReference type="SUPFAM" id="SSF49265">
    <property type="entry name" value="Fibronectin type III"/>
    <property type="match status" value="1"/>
</dbReference>
<evidence type="ECO:0000313" key="4">
    <source>
        <dbReference type="EMBL" id="GAA2061621.1"/>
    </source>
</evidence>
<evidence type="ECO:0000313" key="5">
    <source>
        <dbReference type="Proteomes" id="UP001500751"/>
    </source>
</evidence>
<dbReference type="PANTHER" id="PTHR32208:SF21">
    <property type="entry name" value="LOW QUALITY PROTEIN: ALDEHYDE OXIDASE GLOX-LIKE"/>
    <property type="match status" value="1"/>
</dbReference>
<dbReference type="Gene3D" id="2.130.10.80">
    <property type="entry name" value="Galactose oxidase/kelch, beta-propeller"/>
    <property type="match status" value="1"/>
</dbReference>
<evidence type="ECO:0000256" key="1">
    <source>
        <dbReference type="ARBA" id="ARBA00023295"/>
    </source>
</evidence>
<dbReference type="InterPro" id="IPR037293">
    <property type="entry name" value="Gal_Oxidase_central_sf"/>
</dbReference>
<dbReference type="InterPro" id="IPR011043">
    <property type="entry name" value="Gal_Oxase/kelch_b-propeller"/>
</dbReference>
<dbReference type="Pfam" id="PF09118">
    <property type="entry name" value="GO-like_E_set"/>
    <property type="match status" value="1"/>
</dbReference>
<keyword evidence="2" id="KW-0624">Polysaccharide degradation</keyword>
<dbReference type="Gene3D" id="2.60.40.10">
    <property type="entry name" value="Immunoglobulins"/>
    <property type="match status" value="3"/>
</dbReference>
<dbReference type="PROSITE" id="PS50853">
    <property type="entry name" value="FN3"/>
    <property type="match status" value="2"/>
</dbReference>
<comment type="caution">
    <text evidence="4">The sequence shown here is derived from an EMBL/GenBank/DDBJ whole genome shotgun (WGS) entry which is preliminary data.</text>
</comment>
<feature type="domain" description="Fibronectin type-III" evidence="3">
    <location>
        <begin position="275"/>
        <end position="370"/>
    </location>
</feature>
<name>A0ABP5GZZ1_9ACTN</name>
<dbReference type="SMART" id="SM00612">
    <property type="entry name" value="Kelch"/>
    <property type="match status" value="3"/>
</dbReference>
<keyword evidence="1" id="KW-0326">Glycosidase</keyword>
<dbReference type="InterPro" id="IPR015202">
    <property type="entry name" value="GO-like_E_set"/>
</dbReference>
<dbReference type="Proteomes" id="UP001500751">
    <property type="component" value="Unassembled WGS sequence"/>
</dbReference>
<organism evidence="4 5">
    <name type="scientific">Catenulispora yoronensis</name>
    <dbReference type="NCBI Taxonomy" id="450799"/>
    <lineage>
        <taxon>Bacteria</taxon>
        <taxon>Bacillati</taxon>
        <taxon>Actinomycetota</taxon>
        <taxon>Actinomycetes</taxon>
        <taxon>Catenulisporales</taxon>
        <taxon>Catenulisporaceae</taxon>
        <taxon>Catenulispora</taxon>
    </lineage>
</organism>
<dbReference type="PRINTS" id="PR00014">
    <property type="entry name" value="FNTYPEIII"/>
</dbReference>
<dbReference type="Pfam" id="PF00041">
    <property type="entry name" value="fn3"/>
    <property type="match status" value="2"/>
</dbReference>